<evidence type="ECO:0000256" key="3">
    <source>
        <dbReference type="ARBA" id="ARBA00023163"/>
    </source>
</evidence>
<sequence length="377" mass="40330">MVLIRRGTSGYRRFGGTVSGVRRYDVEGARVVDRAKPGEQTRTPLPGPRQPSLADVAGMAGVSHMTVSRVVNESGPVRPETRERVLAAVQKLGYRPNTAARALVTGRSGTLGVVALESNLYGPASTLYGIENAAREAGYGVAICSVTRPGRTSIGDAVESLRRQAVEGIVVIAPHVTAGRALAAAPADIPLVAVGGGEAAPVPVISVDQYDGARLATEHLLSLGHRTVWHLAGPEDWLEARDRERGWRETLERRGLRVPAVVRGDWSPRSGYEAGRALVGKRGLKAVFSANDQMALGLLRAFTEAGIRVPEDVQVAGFDDVPEAEYFTPPLTTVRQDFIEVGRRTFGLLEERMAGGDAGARHLVAAELVLRESTRAR</sequence>
<dbReference type="PANTHER" id="PTHR30146">
    <property type="entry name" value="LACI-RELATED TRANSCRIPTIONAL REPRESSOR"/>
    <property type="match status" value="1"/>
</dbReference>
<dbReference type="InterPro" id="IPR046335">
    <property type="entry name" value="LacI/GalR-like_sensor"/>
</dbReference>
<dbReference type="PROSITE" id="PS00356">
    <property type="entry name" value="HTH_LACI_1"/>
    <property type="match status" value="1"/>
</dbReference>
<feature type="domain" description="HTH lacI-type" evidence="4">
    <location>
        <begin position="51"/>
        <end position="105"/>
    </location>
</feature>
<evidence type="ECO:0000313" key="6">
    <source>
        <dbReference type="Proteomes" id="UP000649955"/>
    </source>
</evidence>
<evidence type="ECO:0000256" key="1">
    <source>
        <dbReference type="ARBA" id="ARBA00023015"/>
    </source>
</evidence>
<evidence type="ECO:0000259" key="4">
    <source>
        <dbReference type="PROSITE" id="PS50932"/>
    </source>
</evidence>
<dbReference type="Proteomes" id="UP000649955">
    <property type="component" value="Unassembled WGS sequence"/>
</dbReference>
<gene>
    <name evidence="5" type="ORF">GCM10017567_23820</name>
</gene>
<keyword evidence="2" id="KW-0238">DNA-binding</keyword>
<dbReference type="PROSITE" id="PS50932">
    <property type="entry name" value="HTH_LACI_2"/>
    <property type="match status" value="1"/>
</dbReference>
<dbReference type="InterPro" id="IPR010982">
    <property type="entry name" value="Lambda_DNA-bd_dom_sf"/>
</dbReference>
<organism evidence="5 6">
    <name type="scientific">Amycolatopsis bullii</name>
    <dbReference type="NCBI Taxonomy" id="941987"/>
    <lineage>
        <taxon>Bacteria</taxon>
        <taxon>Bacillati</taxon>
        <taxon>Actinomycetota</taxon>
        <taxon>Actinomycetes</taxon>
        <taxon>Pseudonocardiales</taxon>
        <taxon>Pseudonocardiaceae</taxon>
        <taxon>Amycolatopsis</taxon>
    </lineage>
</organism>
<dbReference type="Pfam" id="PF00356">
    <property type="entry name" value="LacI"/>
    <property type="match status" value="1"/>
</dbReference>
<keyword evidence="1" id="KW-0805">Transcription regulation</keyword>
<name>A0ABQ3KAE6_9PSEU</name>
<dbReference type="CDD" id="cd01574">
    <property type="entry name" value="PBP1_LacI"/>
    <property type="match status" value="1"/>
</dbReference>
<dbReference type="CDD" id="cd01392">
    <property type="entry name" value="HTH_LacI"/>
    <property type="match status" value="1"/>
</dbReference>
<keyword evidence="3" id="KW-0804">Transcription</keyword>
<dbReference type="Gene3D" id="1.10.260.40">
    <property type="entry name" value="lambda repressor-like DNA-binding domains"/>
    <property type="match status" value="1"/>
</dbReference>
<dbReference type="InterPro" id="IPR000843">
    <property type="entry name" value="HTH_LacI"/>
</dbReference>
<keyword evidence="6" id="KW-1185">Reference proteome</keyword>
<dbReference type="SMART" id="SM00354">
    <property type="entry name" value="HTH_LACI"/>
    <property type="match status" value="1"/>
</dbReference>
<accession>A0ABQ3KAE6</accession>
<dbReference type="PANTHER" id="PTHR30146:SF109">
    <property type="entry name" value="HTH-TYPE TRANSCRIPTIONAL REGULATOR GALS"/>
    <property type="match status" value="1"/>
</dbReference>
<evidence type="ECO:0000313" key="5">
    <source>
        <dbReference type="EMBL" id="GHG06775.1"/>
    </source>
</evidence>
<protein>
    <submittedName>
        <fullName evidence="5">LacI family transcriptional regulator</fullName>
    </submittedName>
</protein>
<evidence type="ECO:0000256" key="2">
    <source>
        <dbReference type="ARBA" id="ARBA00023125"/>
    </source>
</evidence>
<dbReference type="InterPro" id="IPR028082">
    <property type="entry name" value="Peripla_BP_I"/>
</dbReference>
<dbReference type="SUPFAM" id="SSF53822">
    <property type="entry name" value="Periplasmic binding protein-like I"/>
    <property type="match status" value="1"/>
</dbReference>
<dbReference type="SUPFAM" id="SSF47413">
    <property type="entry name" value="lambda repressor-like DNA-binding domains"/>
    <property type="match status" value="1"/>
</dbReference>
<reference evidence="6" key="1">
    <citation type="journal article" date="2019" name="Int. J. Syst. Evol. Microbiol.">
        <title>The Global Catalogue of Microorganisms (GCM) 10K type strain sequencing project: providing services to taxonomists for standard genome sequencing and annotation.</title>
        <authorList>
            <consortium name="The Broad Institute Genomics Platform"/>
            <consortium name="The Broad Institute Genome Sequencing Center for Infectious Disease"/>
            <person name="Wu L."/>
            <person name="Ma J."/>
        </authorList>
    </citation>
    <scope>NUCLEOTIDE SEQUENCE [LARGE SCALE GENOMIC DNA]</scope>
    <source>
        <strain evidence="6">CGMCC 4.7680</strain>
    </source>
</reference>
<dbReference type="EMBL" id="BNAW01000007">
    <property type="protein sequence ID" value="GHG06775.1"/>
    <property type="molecule type" value="Genomic_DNA"/>
</dbReference>
<proteinExistence type="predicted"/>
<dbReference type="Pfam" id="PF13377">
    <property type="entry name" value="Peripla_BP_3"/>
    <property type="match status" value="1"/>
</dbReference>
<comment type="caution">
    <text evidence="5">The sequence shown here is derived from an EMBL/GenBank/DDBJ whole genome shotgun (WGS) entry which is preliminary data.</text>
</comment>
<dbReference type="Gene3D" id="3.40.50.2300">
    <property type="match status" value="2"/>
</dbReference>